<dbReference type="PANTHER" id="PTHR34598">
    <property type="entry name" value="BLL6449 PROTEIN"/>
    <property type="match status" value="1"/>
</dbReference>
<keyword evidence="1" id="KW-0560">Oxidoreductase</keyword>
<dbReference type="Proteomes" id="UP000800039">
    <property type="component" value="Unassembled WGS sequence"/>
</dbReference>
<comment type="similarity">
    <text evidence="2">Belongs to the asaB hydroxylase/desaturase family.</text>
</comment>
<evidence type="ECO:0000313" key="4">
    <source>
        <dbReference type="Proteomes" id="UP000800039"/>
    </source>
</evidence>
<proteinExistence type="inferred from homology"/>
<dbReference type="EMBL" id="ML976616">
    <property type="protein sequence ID" value="KAF1845083.1"/>
    <property type="molecule type" value="Genomic_DNA"/>
</dbReference>
<keyword evidence="4" id="KW-1185">Reference proteome</keyword>
<comment type="caution">
    <text evidence="3">The sequence shown here is derived from an EMBL/GenBank/DDBJ whole genome shotgun (WGS) entry which is preliminary data.</text>
</comment>
<dbReference type="GO" id="GO:0016491">
    <property type="term" value="F:oxidoreductase activity"/>
    <property type="evidence" value="ECO:0007669"/>
    <property type="project" value="UniProtKB-KW"/>
</dbReference>
<accession>A0A9P4GFG4</accession>
<evidence type="ECO:0000256" key="1">
    <source>
        <dbReference type="ARBA" id="ARBA00023002"/>
    </source>
</evidence>
<dbReference type="NCBIfam" id="NF041278">
    <property type="entry name" value="CmcJ_NvfI_EfuI"/>
    <property type="match status" value="1"/>
</dbReference>
<sequence length="279" mass="32336">MPATGDVLTDLVFLKPDDKHLHEKPYRLRYDPGGTIPRTNCETQVQKNVLIHDIRGIETKYTLDRNGFQVLKLESRLNPEDFHDREKVKTVYYAELKELLKRTFDARKVEVLEHGIRKRHEDFPISTGKDYEYLQPTSIIHIDFTPTAARAASSQLLNVHASSYRRLQTLNIWKPLYGPLTDWPLSVCDSRSITTSRDCIATDVVEREGFTENYQVYYHEDMRFCYLSGQLASEIILFRQTDTKDGCGTGVPHAGFRNPKTVAGERPRESIETRVFLYY</sequence>
<gene>
    <name evidence="3" type="ORF">K460DRAFT_394819</name>
</gene>
<dbReference type="OrthoDB" id="412788at2759"/>
<dbReference type="GeneID" id="63853266"/>
<organism evidence="3 4">
    <name type="scientific">Cucurbitaria berberidis CBS 394.84</name>
    <dbReference type="NCBI Taxonomy" id="1168544"/>
    <lineage>
        <taxon>Eukaryota</taxon>
        <taxon>Fungi</taxon>
        <taxon>Dikarya</taxon>
        <taxon>Ascomycota</taxon>
        <taxon>Pezizomycotina</taxon>
        <taxon>Dothideomycetes</taxon>
        <taxon>Pleosporomycetidae</taxon>
        <taxon>Pleosporales</taxon>
        <taxon>Pleosporineae</taxon>
        <taxon>Cucurbitariaceae</taxon>
        <taxon>Cucurbitaria</taxon>
    </lineage>
</organism>
<evidence type="ECO:0008006" key="5">
    <source>
        <dbReference type="Google" id="ProtNLM"/>
    </source>
</evidence>
<dbReference type="RefSeq" id="XP_040787646.1">
    <property type="nucleotide sequence ID" value="XM_040936015.1"/>
</dbReference>
<protein>
    <recommendedName>
        <fullName evidence="5">Methyltransferase</fullName>
    </recommendedName>
</protein>
<evidence type="ECO:0000313" key="3">
    <source>
        <dbReference type="EMBL" id="KAF1845083.1"/>
    </source>
</evidence>
<name>A0A9P4GFG4_9PLEO</name>
<dbReference type="InterPro" id="IPR044053">
    <property type="entry name" value="AsaB-like"/>
</dbReference>
<reference evidence="3" key="1">
    <citation type="submission" date="2020-01" db="EMBL/GenBank/DDBJ databases">
        <authorList>
            <consortium name="DOE Joint Genome Institute"/>
            <person name="Haridas S."/>
            <person name="Albert R."/>
            <person name="Binder M."/>
            <person name="Bloem J."/>
            <person name="Labutti K."/>
            <person name="Salamov A."/>
            <person name="Andreopoulos B."/>
            <person name="Baker S.E."/>
            <person name="Barry K."/>
            <person name="Bills G."/>
            <person name="Bluhm B.H."/>
            <person name="Cannon C."/>
            <person name="Castanera R."/>
            <person name="Culley D.E."/>
            <person name="Daum C."/>
            <person name="Ezra D."/>
            <person name="Gonzalez J.B."/>
            <person name="Henrissat B."/>
            <person name="Kuo A."/>
            <person name="Liang C."/>
            <person name="Lipzen A."/>
            <person name="Lutzoni F."/>
            <person name="Magnuson J."/>
            <person name="Mondo S."/>
            <person name="Nolan M."/>
            <person name="Ohm R."/>
            <person name="Pangilinan J."/>
            <person name="Park H.-J."/>
            <person name="Ramirez L."/>
            <person name="Alfaro M."/>
            <person name="Sun H."/>
            <person name="Tritt A."/>
            <person name="Yoshinaga Y."/>
            <person name="Zwiers L.-H."/>
            <person name="Turgeon B.G."/>
            <person name="Goodwin S.B."/>
            <person name="Spatafora J.W."/>
            <person name="Crous P.W."/>
            <person name="Grigoriev I.V."/>
        </authorList>
    </citation>
    <scope>NUCLEOTIDE SEQUENCE</scope>
    <source>
        <strain evidence="3">CBS 394.84</strain>
    </source>
</reference>
<evidence type="ECO:0000256" key="2">
    <source>
        <dbReference type="ARBA" id="ARBA00023604"/>
    </source>
</evidence>
<dbReference type="PANTHER" id="PTHR34598:SF3">
    <property type="entry name" value="OXIDOREDUCTASE AN1597"/>
    <property type="match status" value="1"/>
</dbReference>
<dbReference type="AlphaFoldDB" id="A0A9P4GFG4"/>